<accession>A0A7S4K697</accession>
<organism evidence="16">
    <name type="scientific">Prymnesium polylepis</name>
    <dbReference type="NCBI Taxonomy" id="72548"/>
    <lineage>
        <taxon>Eukaryota</taxon>
        <taxon>Haptista</taxon>
        <taxon>Haptophyta</taxon>
        <taxon>Prymnesiophyceae</taxon>
        <taxon>Prymnesiales</taxon>
        <taxon>Prymnesiaceae</taxon>
        <taxon>Prymnesium</taxon>
    </lineage>
</organism>
<dbReference type="PROSITE" id="PS52004">
    <property type="entry name" value="KS3_2"/>
    <property type="match status" value="1"/>
</dbReference>
<sequence>MTPLSFAGFCAMKAMCSKYNDDPKTASRPFDSDRAGFVMGEGAGMLLLETEEHAKARGAKIYCELAGYAATCDAHHITTPHPEGAGLTECLKLAIDDANVPLTDVAYINAHGTSTAYNDKFETMAIKNVFGEHAYKLKISSTKSMTGHTLGAAGGIEAVIAAKVMQTGKVPPTINYATPDPDCDLDYTPNTAATLDAPKAVISDNLGFGGHNAALVFKAYD</sequence>
<evidence type="ECO:0000256" key="9">
    <source>
        <dbReference type="ARBA" id="ARBA00022989"/>
    </source>
</evidence>
<evidence type="ECO:0000256" key="8">
    <source>
        <dbReference type="ARBA" id="ARBA00022692"/>
    </source>
</evidence>
<evidence type="ECO:0000256" key="11">
    <source>
        <dbReference type="ARBA" id="ARBA00037576"/>
    </source>
</evidence>
<evidence type="ECO:0000256" key="13">
    <source>
        <dbReference type="ARBA" id="ARBA00041756"/>
    </source>
</evidence>
<evidence type="ECO:0000256" key="7">
    <source>
        <dbReference type="ARBA" id="ARBA00022679"/>
    </source>
</evidence>
<dbReference type="Pfam" id="PF00109">
    <property type="entry name" value="ketoacyl-synt"/>
    <property type="match status" value="1"/>
</dbReference>
<dbReference type="EC" id="2.3.1.41" evidence="3"/>
<dbReference type="PANTHER" id="PTHR11712:SF352">
    <property type="entry name" value="3-OXOACYL-[ACYL-CARRIER-PROTEIN] SYNTHASE"/>
    <property type="match status" value="1"/>
</dbReference>
<dbReference type="InterPro" id="IPR020841">
    <property type="entry name" value="PKS_Beta-ketoAc_synthase_dom"/>
</dbReference>
<dbReference type="CDD" id="cd00834">
    <property type="entry name" value="KAS_I_II"/>
    <property type="match status" value="1"/>
</dbReference>
<dbReference type="EMBL" id="HBKO01040227">
    <property type="protein sequence ID" value="CAE2284328.1"/>
    <property type="molecule type" value="Transcribed_RNA"/>
</dbReference>
<keyword evidence="5" id="KW-1003">Cell membrane</keyword>
<dbReference type="SUPFAM" id="SSF53901">
    <property type="entry name" value="Thiolase-like"/>
    <property type="match status" value="1"/>
</dbReference>
<keyword evidence="8" id="KW-0812">Transmembrane</keyword>
<keyword evidence="10" id="KW-0472">Membrane</keyword>
<keyword evidence="7 14" id="KW-0808">Transferase</keyword>
<dbReference type="Pfam" id="PF02801">
    <property type="entry name" value="Ketoacyl-synt_C"/>
    <property type="match status" value="1"/>
</dbReference>
<comment type="similarity">
    <text evidence="2 14">Belongs to the thiolase-like superfamily. Beta-ketoacyl-ACP synthases family.</text>
</comment>
<evidence type="ECO:0000256" key="5">
    <source>
        <dbReference type="ARBA" id="ARBA00022475"/>
    </source>
</evidence>
<dbReference type="InterPro" id="IPR014030">
    <property type="entry name" value="Ketoacyl_synth_N"/>
</dbReference>
<evidence type="ECO:0000259" key="15">
    <source>
        <dbReference type="PROSITE" id="PS52004"/>
    </source>
</evidence>
<evidence type="ECO:0000256" key="10">
    <source>
        <dbReference type="ARBA" id="ARBA00023136"/>
    </source>
</evidence>
<evidence type="ECO:0000256" key="14">
    <source>
        <dbReference type="RuleBase" id="RU003694"/>
    </source>
</evidence>
<evidence type="ECO:0000256" key="3">
    <source>
        <dbReference type="ARBA" id="ARBA00013191"/>
    </source>
</evidence>
<gene>
    <name evidence="16" type="ORF">CPOL0286_LOCUS18465</name>
</gene>
<dbReference type="Gene3D" id="3.40.47.10">
    <property type="match status" value="1"/>
</dbReference>
<reference evidence="16" key="1">
    <citation type="submission" date="2021-01" db="EMBL/GenBank/DDBJ databases">
        <authorList>
            <person name="Corre E."/>
            <person name="Pelletier E."/>
            <person name="Niang G."/>
            <person name="Scheremetjew M."/>
            <person name="Finn R."/>
            <person name="Kale V."/>
            <person name="Holt S."/>
            <person name="Cochrane G."/>
            <person name="Meng A."/>
            <person name="Brown T."/>
            <person name="Cohen L."/>
        </authorList>
    </citation>
    <scope>NUCLEOTIDE SEQUENCE</scope>
    <source>
        <strain evidence="16">UIO037</strain>
    </source>
</reference>
<dbReference type="InterPro" id="IPR014031">
    <property type="entry name" value="Ketoacyl_synth_C"/>
</dbReference>
<evidence type="ECO:0000313" key="16">
    <source>
        <dbReference type="EMBL" id="CAE2284328.1"/>
    </source>
</evidence>
<evidence type="ECO:0000256" key="6">
    <source>
        <dbReference type="ARBA" id="ARBA00022519"/>
    </source>
</evidence>
<dbReference type="GO" id="GO:0004315">
    <property type="term" value="F:3-oxoacyl-[acyl-carrier-protein] synthase activity"/>
    <property type="evidence" value="ECO:0007669"/>
    <property type="project" value="UniProtKB-EC"/>
</dbReference>
<proteinExistence type="inferred from homology"/>
<evidence type="ECO:0000256" key="12">
    <source>
        <dbReference type="ARBA" id="ARBA00039445"/>
    </source>
</evidence>
<dbReference type="InterPro" id="IPR016039">
    <property type="entry name" value="Thiolase-like"/>
</dbReference>
<dbReference type="InterPro" id="IPR000794">
    <property type="entry name" value="Beta-ketoacyl_synthase"/>
</dbReference>
<dbReference type="GO" id="GO:0005886">
    <property type="term" value="C:plasma membrane"/>
    <property type="evidence" value="ECO:0007669"/>
    <property type="project" value="UniProtKB-SubCell"/>
</dbReference>
<keyword evidence="9" id="KW-1133">Transmembrane helix</keyword>
<evidence type="ECO:0000256" key="2">
    <source>
        <dbReference type="ARBA" id="ARBA00008467"/>
    </source>
</evidence>
<keyword evidence="6" id="KW-0997">Cell inner membrane</keyword>
<keyword evidence="4" id="KW-0536">Nodulation</keyword>
<comment type="function">
    <text evidence="11">Proposed to synthesize NOD factor fatty acyl chain. Involved in the synthesis of a highly unsaturated fatty acid moiety, which forms part of a lipo-oligosaccharide that is responsible for host specificity.</text>
</comment>
<evidence type="ECO:0000256" key="4">
    <source>
        <dbReference type="ARBA" id="ARBA00022458"/>
    </source>
</evidence>
<dbReference type="PANTHER" id="PTHR11712">
    <property type="entry name" value="POLYKETIDE SYNTHASE-RELATED"/>
    <property type="match status" value="1"/>
</dbReference>
<feature type="domain" description="Ketosynthase family 3 (KS3)" evidence="15">
    <location>
        <begin position="1"/>
        <end position="219"/>
    </location>
</feature>
<protein>
    <recommendedName>
        <fullName evidence="12">Nodulation protein E</fullName>
        <ecNumber evidence="3">2.3.1.41</ecNumber>
    </recommendedName>
    <alternativeName>
        <fullName evidence="13">Host-specificity of nodulation protein B</fullName>
    </alternativeName>
</protein>
<dbReference type="SMART" id="SM00825">
    <property type="entry name" value="PKS_KS"/>
    <property type="match status" value="1"/>
</dbReference>
<dbReference type="GO" id="GO:0006633">
    <property type="term" value="P:fatty acid biosynthetic process"/>
    <property type="evidence" value="ECO:0007669"/>
    <property type="project" value="TreeGrafter"/>
</dbReference>
<name>A0A7S4K697_9EUKA</name>
<evidence type="ECO:0000256" key="1">
    <source>
        <dbReference type="ARBA" id="ARBA00004533"/>
    </source>
</evidence>
<dbReference type="AlphaFoldDB" id="A0A7S4K697"/>
<comment type="subcellular location">
    <subcellularLocation>
        <location evidence="1">Cell inner membrane</location>
    </subcellularLocation>
</comment>